<keyword evidence="2 4" id="KW-0677">Repeat</keyword>
<accession>A0A7S3ZSV0</accession>
<dbReference type="PROSITE" id="PS51897">
    <property type="entry name" value="ANNEXIN_2"/>
    <property type="match status" value="5"/>
</dbReference>
<evidence type="ECO:0000313" key="7">
    <source>
        <dbReference type="EMBL" id="CAH0376755.1"/>
    </source>
</evidence>
<dbReference type="GO" id="GO:0005886">
    <property type="term" value="C:plasma membrane"/>
    <property type="evidence" value="ECO:0007669"/>
    <property type="project" value="TreeGrafter"/>
</dbReference>
<comment type="similarity">
    <text evidence="1 4">Belongs to the annexin family.</text>
</comment>
<dbReference type="AlphaFoldDB" id="A0A7S3ZSV0"/>
<name>A0A7S3ZSV0_9STRA</name>
<evidence type="ECO:0000313" key="6">
    <source>
        <dbReference type="EMBL" id="CAE0692847.1"/>
    </source>
</evidence>
<reference evidence="7" key="2">
    <citation type="submission" date="2021-11" db="EMBL/GenBank/DDBJ databases">
        <authorList>
            <consortium name="Genoscope - CEA"/>
            <person name="William W."/>
        </authorList>
    </citation>
    <scope>NUCLEOTIDE SEQUENCE</scope>
</reference>
<comment type="domain">
    <text evidence="4">A pair of annexin repeats may form one binding site for calcium and phospholipid.</text>
</comment>
<protein>
    <recommendedName>
        <fullName evidence="4">Annexin</fullName>
    </recommendedName>
</protein>
<dbReference type="Pfam" id="PF00191">
    <property type="entry name" value="Annexin"/>
    <property type="match status" value="7"/>
</dbReference>
<dbReference type="GO" id="GO:0005737">
    <property type="term" value="C:cytoplasm"/>
    <property type="evidence" value="ECO:0007669"/>
    <property type="project" value="TreeGrafter"/>
</dbReference>
<keyword evidence="4" id="KW-0106">Calcium</keyword>
<dbReference type="SUPFAM" id="SSF47874">
    <property type="entry name" value="Annexin"/>
    <property type="match status" value="2"/>
</dbReference>
<evidence type="ECO:0000256" key="2">
    <source>
        <dbReference type="ARBA" id="ARBA00022737"/>
    </source>
</evidence>
<evidence type="ECO:0000256" key="5">
    <source>
        <dbReference type="SAM" id="MobiDB-lite"/>
    </source>
</evidence>
<dbReference type="PROSITE" id="PS00223">
    <property type="entry name" value="ANNEXIN_1"/>
    <property type="match status" value="1"/>
</dbReference>
<keyword evidence="8" id="KW-1185">Reference proteome</keyword>
<organism evidence="6">
    <name type="scientific">Pelagomonas calceolata</name>
    <dbReference type="NCBI Taxonomy" id="35677"/>
    <lineage>
        <taxon>Eukaryota</taxon>
        <taxon>Sar</taxon>
        <taxon>Stramenopiles</taxon>
        <taxon>Ochrophyta</taxon>
        <taxon>Pelagophyceae</taxon>
        <taxon>Pelagomonadales</taxon>
        <taxon>Pelagomonadaceae</taxon>
        <taxon>Pelagomonas</taxon>
    </lineage>
</organism>
<evidence type="ECO:0000256" key="1">
    <source>
        <dbReference type="ARBA" id="ARBA00007831"/>
    </source>
</evidence>
<feature type="compositionally biased region" description="Pro residues" evidence="5">
    <location>
        <begin position="739"/>
        <end position="761"/>
    </location>
</feature>
<dbReference type="EMBL" id="HBIW01009703">
    <property type="protein sequence ID" value="CAE0692847.1"/>
    <property type="molecule type" value="Transcribed_RNA"/>
</dbReference>
<dbReference type="InterPro" id="IPR018252">
    <property type="entry name" value="Annexin_repeat_CS"/>
</dbReference>
<keyword evidence="4" id="KW-0111">Calcium/phospholipid-binding</keyword>
<evidence type="ECO:0000313" key="8">
    <source>
        <dbReference type="Proteomes" id="UP000789595"/>
    </source>
</evidence>
<dbReference type="PANTHER" id="PTHR10502:SF102">
    <property type="entry name" value="ANNEXIN B11"/>
    <property type="match status" value="1"/>
</dbReference>
<dbReference type="GO" id="GO:0005509">
    <property type="term" value="F:calcium ion binding"/>
    <property type="evidence" value="ECO:0007669"/>
    <property type="project" value="InterPro"/>
</dbReference>
<keyword evidence="3 4" id="KW-0041">Annexin</keyword>
<evidence type="ECO:0000256" key="4">
    <source>
        <dbReference type="RuleBase" id="RU003540"/>
    </source>
</evidence>
<reference evidence="6" key="1">
    <citation type="submission" date="2021-01" db="EMBL/GenBank/DDBJ databases">
        <authorList>
            <person name="Corre E."/>
            <person name="Pelletier E."/>
            <person name="Niang G."/>
            <person name="Scheremetjew M."/>
            <person name="Finn R."/>
            <person name="Kale V."/>
            <person name="Holt S."/>
            <person name="Cochrane G."/>
            <person name="Meng A."/>
            <person name="Brown T."/>
            <person name="Cohen L."/>
        </authorList>
    </citation>
    <scope>NUCLEOTIDE SEQUENCE</scope>
    <source>
        <strain evidence="6">CCMP1756</strain>
    </source>
</reference>
<dbReference type="InterPro" id="IPR001464">
    <property type="entry name" value="Annexin"/>
</dbReference>
<dbReference type="Proteomes" id="UP000789595">
    <property type="component" value="Unassembled WGS sequence"/>
</dbReference>
<dbReference type="InterPro" id="IPR037104">
    <property type="entry name" value="Annexin_sf"/>
</dbReference>
<proteinExistence type="inferred from homology"/>
<dbReference type="PANTHER" id="PTHR10502">
    <property type="entry name" value="ANNEXIN"/>
    <property type="match status" value="1"/>
</dbReference>
<dbReference type="EMBL" id="CAKKNE010000005">
    <property type="protein sequence ID" value="CAH0376755.1"/>
    <property type="molecule type" value="Genomic_DNA"/>
</dbReference>
<dbReference type="PRINTS" id="PR00196">
    <property type="entry name" value="ANNEXIN"/>
</dbReference>
<dbReference type="InterPro" id="IPR018502">
    <property type="entry name" value="Annexin_repeat"/>
</dbReference>
<dbReference type="GO" id="GO:0005544">
    <property type="term" value="F:calcium-dependent phospholipid binding"/>
    <property type="evidence" value="ECO:0007669"/>
    <property type="project" value="UniProtKB-KW"/>
</dbReference>
<dbReference type="GO" id="GO:0001786">
    <property type="term" value="F:phosphatidylserine binding"/>
    <property type="evidence" value="ECO:0007669"/>
    <property type="project" value="TreeGrafter"/>
</dbReference>
<dbReference type="SMART" id="SM00335">
    <property type="entry name" value="ANX"/>
    <property type="match status" value="7"/>
</dbReference>
<sequence length="955" mass="105458">MAAMSQVMLDEKTRLRNTTVAKIVAARGSLDDPETKKECCRRLQKINNMLKDRIAEMDATMARDAMHAGILKGGFSGCDNSKLIAVLCTRTKASLNRTKQQYRAKFDRDLCKDVKSKTGSDYGRMMGHALSDPDEYVADVIHAACHGMGCDENALIELCMTRSPEQLEAGKKCWEGRRDKALFDYIGKELGMLFKDLKHLILEILKGKRNWTGPVDKKRAAHHAERLHHECTKNMFQNFHEDRIVDWLLTSPPDEVKLIQEIYESTYNKSLKKALEAKCGKKFFLALSALLVPPEEFLAMRLEKAMKGWGADDKVLIRILGGLDHASKPSMLQVADAYQRKYTRTLKDALRANIKGNFLKAATAWISALEDPAQHLEVKTNVDVDTCTDLDALLDDLLVEHNSVECMMADVDAQEIYNCCHGWGTSDGKLIALLCSRSKPHLQKVAAAYYEQRDKPLLKRLRSETTGWYRLFMTYLVESPEDADVRALDSAMDGLGADAVAIIEFLVGRSQARVRAAKARWEGKHDKPLVDRLRSELHGSNRTLALELLKGERNETAPVNEKLAKEQADELHKGVSRWGSTDDEKFISILAKNSPNQNAALRSAYEKKYNRSLESQIAKVGQKNLKKCLQALLLPPADYYAMRIRKAFVGLGTSDKVVCRVLGGSDKCDALAIAAAYQRKYTTVLKDGIKKECSGNYKRLAQAWVTLPDALEDPEAPIDVIADTQSEPDGDGVVDDPDPPTPPASPKAPSPPPPPPVPVPQPTAVAAPVQQCAIYEHQDSRGVWTAYDNATASILEAAVRSNPNAVVRLPGIPFEVRFGAAARSARIQQPPPTGALQVNIHNENSRVVRRRPAGSVAPPPAPPAYQQPQQYQAPPPPVPQRPVQMAMPAGTFPVLVPAGHGPGMQLMVRAPNTGQMMTVIIPQGVGPGGQFAVPLPQPPRVQYGAPQQNWRTAMY</sequence>
<feature type="region of interest" description="Disordered" evidence="5">
    <location>
        <begin position="722"/>
        <end position="763"/>
    </location>
</feature>
<dbReference type="Gene3D" id="1.10.220.10">
    <property type="entry name" value="Annexin"/>
    <property type="match status" value="8"/>
</dbReference>
<dbReference type="OrthoDB" id="37886at2759"/>
<feature type="compositionally biased region" description="Acidic residues" evidence="5">
    <location>
        <begin position="726"/>
        <end position="738"/>
    </location>
</feature>
<evidence type="ECO:0000256" key="3">
    <source>
        <dbReference type="ARBA" id="ARBA00023216"/>
    </source>
</evidence>
<feature type="region of interest" description="Disordered" evidence="5">
    <location>
        <begin position="851"/>
        <end position="880"/>
    </location>
</feature>
<gene>
    <name evidence="6" type="ORF">PCAL00307_LOCUS8283</name>
    <name evidence="7" type="ORF">PECAL_5P13520</name>
</gene>